<dbReference type="InterPro" id="IPR036890">
    <property type="entry name" value="HATPase_C_sf"/>
</dbReference>
<evidence type="ECO:0000256" key="2">
    <source>
        <dbReference type="ARBA" id="ARBA00004370"/>
    </source>
</evidence>
<organism evidence="13 14">
    <name type="scientific">Steroidobacter gossypii</name>
    <dbReference type="NCBI Taxonomy" id="2805490"/>
    <lineage>
        <taxon>Bacteria</taxon>
        <taxon>Pseudomonadati</taxon>
        <taxon>Pseudomonadota</taxon>
        <taxon>Gammaproteobacteria</taxon>
        <taxon>Steroidobacterales</taxon>
        <taxon>Steroidobacteraceae</taxon>
        <taxon>Steroidobacter</taxon>
    </lineage>
</organism>
<evidence type="ECO:0000256" key="5">
    <source>
        <dbReference type="ARBA" id="ARBA00022679"/>
    </source>
</evidence>
<dbReference type="Proteomes" id="UP000661077">
    <property type="component" value="Unassembled WGS sequence"/>
</dbReference>
<dbReference type="SMART" id="SM00304">
    <property type="entry name" value="HAMP"/>
    <property type="match status" value="1"/>
</dbReference>
<evidence type="ECO:0000313" key="13">
    <source>
        <dbReference type="EMBL" id="MBM0104928.1"/>
    </source>
</evidence>
<dbReference type="Pfam" id="PF00512">
    <property type="entry name" value="HisKA"/>
    <property type="match status" value="1"/>
</dbReference>
<dbReference type="InterPro" id="IPR003661">
    <property type="entry name" value="HisK_dim/P_dom"/>
</dbReference>
<dbReference type="SUPFAM" id="SSF55874">
    <property type="entry name" value="ATPase domain of HSP90 chaperone/DNA topoisomerase II/histidine kinase"/>
    <property type="match status" value="1"/>
</dbReference>
<evidence type="ECO:0000256" key="7">
    <source>
        <dbReference type="PROSITE-ProRule" id="PRU00169"/>
    </source>
</evidence>
<accession>A0ABS1WVD0</accession>
<evidence type="ECO:0000256" key="9">
    <source>
        <dbReference type="SAM" id="Phobius"/>
    </source>
</evidence>
<feature type="domain" description="HAMP" evidence="12">
    <location>
        <begin position="206"/>
        <end position="266"/>
    </location>
</feature>
<dbReference type="RefSeq" id="WP_203166997.1">
    <property type="nucleotide sequence ID" value="NZ_JAEVLS010000002.1"/>
</dbReference>
<dbReference type="PRINTS" id="PR00344">
    <property type="entry name" value="BCTRLSENSOR"/>
</dbReference>
<keyword evidence="4 7" id="KW-0597">Phosphoprotein</keyword>
<keyword evidence="8" id="KW-0175">Coiled coil</keyword>
<keyword evidence="5" id="KW-0808">Transferase</keyword>
<dbReference type="SUPFAM" id="SSF47384">
    <property type="entry name" value="Homodimeric domain of signal transducing histidine kinase"/>
    <property type="match status" value="1"/>
</dbReference>
<reference evidence="13 14" key="1">
    <citation type="journal article" date="2021" name="Int. J. Syst. Evol. Microbiol.">
        <title>Steroidobacter gossypii sp. nov., isolated from soil of cotton cropping field.</title>
        <authorList>
            <person name="Huang R."/>
            <person name="Yang S."/>
            <person name="Zhen C."/>
            <person name="Liu W."/>
        </authorList>
    </citation>
    <scope>NUCLEOTIDE SEQUENCE [LARGE SCALE GENOMIC DNA]</scope>
    <source>
        <strain evidence="13 14">S1-65</strain>
    </source>
</reference>
<dbReference type="PROSITE" id="PS50110">
    <property type="entry name" value="RESPONSE_REGULATORY"/>
    <property type="match status" value="1"/>
</dbReference>
<keyword evidence="9" id="KW-1133">Transmembrane helix</keyword>
<dbReference type="InterPro" id="IPR003660">
    <property type="entry name" value="HAMP_dom"/>
</dbReference>
<comment type="subcellular location">
    <subcellularLocation>
        <location evidence="2">Membrane</location>
    </subcellularLocation>
</comment>
<evidence type="ECO:0000256" key="6">
    <source>
        <dbReference type="ARBA" id="ARBA00022777"/>
    </source>
</evidence>
<evidence type="ECO:0000256" key="1">
    <source>
        <dbReference type="ARBA" id="ARBA00000085"/>
    </source>
</evidence>
<dbReference type="InterPro" id="IPR005467">
    <property type="entry name" value="His_kinase_dom"/>
</dbReference>
<dbReference type="CDD" id="cd00082">
    <property type="entry name" value="HisKA"/>
    <property type="match status" value="1"/>
</dbReference>
<dbReference type="Gene3D" id="6.10.340.10">
    <property type="match status" value="1"/>
</dbReference>
<dbReference type="InterPro" id="IPR003018">
    <property type="entry name" value="GAF"/>
</dbReference>
<dbReference type="PROSITE" id="PS50109">
    <property type="entry name" value="HIS_KIN"/>
    <property type="match status" value="1"/>
</dbReference>
<feature type="modified residue" description="4-aspartylphosphate" evidence="7">
    <location>
        <position position="798"/>
    </location>
</feature>
<dbReference type="EC" id="2.7.13.3" evidence="3"/>
<dbReference type="Pfam" id="PF00072">
    <property type="entry name" value="Response_reg"/>
    <property type="match status" value="1"/>
</dbReference>
<comment type="catalytic activity">
    <reaction evidence="1">
        <text>ATP + protein L-histidine = ADP + protein N-phospho-L-histidine.</text>
        <dbReference type="EC" id="2.7.13.3"/>
    </reaction>
</comment>
<dbReference type="Gene3D" id="3.30.450.40">
    <property type="match status" value="1"/>
</dbReference>
<comment type="caution">
    <text evidence="13">The sequence shown here is derived from an EMBL/GenBank/DDBJ whole genome shotgun (WGS) entry which is preliminary data.</text>
</comment>
<dbReference type="PROSITE" id="PS50885">
    <property type="entry name" value="HAMP"/>
    <property type="match status" value="1"/>
</dbReference>
<dbReference type="InterPro" id="IPR003594">
    <property type="entry name" value="HATPase_dom"/>
</dbReference>
<feature type="transmembrane region" description="Helical" evidence="9">
    <location>
        <begin position="186"/>
        <end position="208"/>
    </location>
</feature>
<proteinExistence type="predicted"/>
<evidence type="ECO:0000256" key="8">
    <source>
        <dbReference type="SAM" id="Coils"/>
    </source>
</evidence>
<dbReference type="SMART" id="SM00065">
    <property type="entry name" value="GAF"/>
    <property type="match status" value="1"/>
</dbReference>
<sequence length="875" mass="93901">MRSWPDLSIAQRLAIGFGLFFVIVATMLAVFFSWHASSARMQETYSQRVVPLRDRTVALERGIFNTGIALRSVLLDPQPARVKAFEEQVTSVRSRLDDLARSVMEADGRSAYLQIEAITGEYLLQARAIVRRRLTGPVDLEAEASIARLREQLFGVTGAFQDIQAGKATAALAEIAQVRERISKGLVAMALAAAFILTPLAVLTARAVSGPAQALVTTADAMKNGNWKPALDLAPLVGAAGRSRDEMRRLADAIGSAAVALERREQRLRADGALAGAVASTLEREELANRALQAISSYLGAIVGIVYWAKDSNTLVPFAHYATAEVGPFAIGEGIPGQAALERRPIYIDRIPARSEFQIKLGYDSAPPSVLAALPLVVGEALHGVLLVGALGELAEDAREFLAASATQLSIGLEKVRSVEAIQALLAEVRESNEKIQAQNEELQVQNEEIQAQSEEIQSQSEQLQLQHEEMQAQNEELIQQSDELRRHAAALVDADERKNRFLGVLAHELRNPMAPITNSLVILKQVPPGSSSAQKAQAIIERQAMHLVRLIDDLLDITRISEGKIHIQRELLDLIEVVRTCVEDLGAAFEQAGIALELDLPNSPVMVAGDRVRLCQVIGNLLNNCLKFCDTSGRVTISVRIDHAHGAAVVKVADNGIGMEADLLNRLFQPFSQGITGLARTNSGLGLGLALVRALVSLHEGTVEAHSDGPGRGAQFTVRLPLEASDSTLQDANAVAPDVPVALAAAHRILIIEDNVDAAVTLAEALRFDGHEVAVAHSAVAGIETATSFKPDVVLCDIGLPDMNGYDVASALRQSSETSAALLIAVTGYASETDKHLAKSAGFDVHVAKPLRVARLTEILMTEAGRRSAAGENR</sequence>
<dbReference type="InterPro" id="IPR004358">
    <property type="entry name" value="Sig_transdc_His_kin-like_C"/>
</dbReference>
<evidence type="ECO:0000256" key="3">
    <source>
        <dbReference type="ARBA" id="ARBA00012438"/>
    </source>
</evidence>
<dbReference type="SMART" id="SM00448">
    <property type="entry name" value="REC"/>
    <property type="match status" value="1"/>
</dbReference>
<dbReference type="PANTHER" id="PTHR43547:SF2">
    <property type="entry name" value="HYBRID SIGNAL TRANSDUCTION HISTIDINE KINASE C"/>
    <property type="match status" value="1"/>
</dbReference>
<dbReference type="Gene3D" id="1.10.287.130">
    <property type="match status" value="1"/>
</dbReference>
<evidence type="ECO:0000259" key="11">
    <source>
        <dbReference type="PROSITE" id="PS50110"/>
    </source>
</evidence>
<name>A0ABS1WVD0_9GAMM</name>
<keyword evidence="9" id="KW-0472">Membrane</keyword>
<dbReference type="Gene3D" id="3.40.50.2300">
    <property type="match status" value="1"/>
</dbReference>
<evidence type="ECO:0000256" key="4">
    <source>
        <dbReference type="ARBA" id="ARBA00022553"/>
    </source>
</evidence>
<feature type="transmembrane region" description="Helical" evidence="9">
    <location>
        <begin position="12"/>
        <end position="34"/>
    </location>
</feature>
<evidence type="ECO:0000313" key="14">
    <source>
        <dbReference type="Proteomes" id="UP000661077"/>
    </source>
</evidence>
<feature type="domain" description="Response regulatory" evidence="11">
    <location>
        <begin position="749"/>
        <end position="865"/>
    </location>
</feature>
<evidence type="ECO:0000259" key="12">
    <source>
        <dbReference type="PROSITE" id="PS50885"/>
    </source>
</evidence>
<protein>
    <recommendedName>
        <fullName evidence="3">histidine kinase</fullName>
        <ecNumber evidence="3">2.7.13.3</ecNumber>
    </recommendedName>
</protein>
<dbReference type="Pfam" id="PF02518">
    <property type="entry name" value="HATPase_c"/>
    <property type="match status" value="1"/>
</dbReference>
<dbReference type="SMART" id="SM00388">
    <property type="entry name" value="HisKA"/>
    <property type="match status" value="1"/>
</dbReference>
<dbReference type="SMART" id="SM00387">
    <property type="entry name" value="HATPase_c"/>
    <property type="match status" value="1"/>
</dbReference>
<gene>
    <name evidence="13" type="ORF">JM946_09215</name>
</gene>
<dbReference type="Pfam" id="PF13185">
    <property type="entry name" value="GAF_2"/>
    <property type="match status" value="1"/>
</dbReference>
<keyword evidence="9" id="KW-0812">Transmembrane</keyword>
<evidence type="ECO:0000259" key="10">
    <source>
        <dbReference type="PROSITE" id="PS50109"/>
    </source>
</evidence>
<dbReference type="InterPro" id="IPR036097">
    <property type="entry name" value="HisK_dim/P_sf"/>
</dbReference>
<dbReference type="InterPro" id="IPR001789">
    <property type="entry name" value="Sig_transdc_resp-reg_receiver"/>
</dbReference>
<dbReference type="PANTHER" id="PTHR43547">
    <property type="entry name" value="TWO-COMPONENT HISTIDINE KINASE"/>
    <property type="match status" value="1"/>
</dbReference>
<dbReference type="SUPFAM" id="SSF55781">
    <property type="entry name" value="GAF domain-like"/>
    <property type="match status" value="1"/>
</dbReference>
<dbReference type="InterPro" id="IPR011006">
    <property type="entry name" value="CheY-like_superfamily"/>
</dbReference>
<keyword evidence="14" id="KW-1185">Reference proteome</keyword>
<dbReference type="Gene3D" id="3.30.565.10">
    <property type="entry name" value="Histidine kinase-like ATPase, C-terminal domain"/>
    <property type="match status" value="1"/>
</dbReference>
<dbReference type="EMBL" id="JAEVLS010000002">
    <property type="protein sequence ID" value="MBM0104928.1"/>
    <property type="molecule type" value="Genomic_DNA"/>
</dbReference>
<dbReference type="SUPFAM" id="SSF52172">
    <property type="entry name" value="CheY-like"/>
    <property type="match status" value="1"/>
</dbReference>
<keyword evidence="6" id="KW-0418">Kinase</keyword>
<feature type="coiled-coil region" evidence="8">
    <location>
        <begin position="419"/>
        <end position="495"/>
    </location>
</feature>
<dbReference type="InterPro" id="IPR029016">
    <property type="entry name" value="GAF-like_dom_sf"/>
</dbReference>
<feature type="domain" description="Histidine kinase" evidence="10">
    <location>
        <begin position="505"/>
        <end position="725"/>
    </location>
</feature>